<proteinExistence type="predicted"/>
<dbReference type="VEuPathDB" id="FungiDB:H257_19257"/>
<evidence type="ECO:0000313" key="3">
    <source>
        <dbReference type="Proteomes" id="UP000469452"/>
    </source>
</evidence>
<name>A0A6A4Z418_APHAT</name>
<accession>A0A6A4Z418</accession>
<dbReference type="AlphaFoldDB" id="A0A6A4Z418"/>
<protein>
    <submittedName>
        <fullName evidence="2">Uncharacterized protein</fullName>
    </submittedName>
</protein>
<dbReference type="Proteomes" id="UP000469452">
    <property type="component" value="Unassembled WGS sequence"/>
</dbReference>
<evidence type="ECO:0000313" key="2">
    <source>
        <dbReference type="EMBL" id="KAF0701903.1"/>
    </source>
</evidence>
<sequence length="100" mass="10869">MLDIDVKDEYDLKDQNDDETSYKHRKKQSKVVKPKSHSEALQAGFLALKDELIHLGTSLAAAPTASQVPTAGATMDDVLRAIEGQSAAQLLAHLVAQKEN</sequence>
<gene>
    <name evidence="2" type="ORF">AaE_016252</name>
</gene>
<feature type="region of interest" description="Disordered" evidence="1">
    <location>
        <begin position="1"/>
        <end position="37"/>
    </location>
</feature>
<comment type="caution">
    <text evidence="2">The sequence shown here is derived from an EMBL/GenBank/DDBJ whole genome shotgun (WGS) entry which is preliminary data.</text>
</comment>
<reference evidence="2 3" key="1">
    <citation type="submission" date="2019-06" db="EMBL/GenBank/DDBJ databases">
        <title>Genomics analysis of Aphanomyces spp. identifies a new class of oomycete effector associated with host adaptation.</title>
        <authorList>
            <person name="Gaulin E."/>
        </authorList>
    </citation>
    <scope>NUCLEOTIDE SEQUENCE [LARGE SCALE GENOMIC DNA]</scope>
    <source>
        <strain evidence="2 3">E</strain>
    </source>
</reference>
<feature type="compositionally biased region" description="Basic residues" evidence="1">
    <location>
        <begin position="23"/>
        <end position="35"/>
    </location>
</feature>
<feature type="compositionally biased region" description="Basic and acidic residues" evidence="1">
    <location>
        <begin position="1"/>
        <end position="15"/>
    </location>
</feature>
<organism evidence="2 3">
    <name type="scientific">Aphanomyces astaci</name>
    <name type="common">Crayfish plague agent</name>
    <dbReference type="NCBI Taxonomy" id="112090"/>
    <lineage>
        <taxon>Eukaryota</taxon>
        <taxon>Sar</taxon>
        <taxon>Stramenopiles</taxon>
        <taxon>Oomycota</taxon>
        <taxon>Saprolegniomycetes</taxon>
        <taxon>Saprolegniales</taxon>
        <taxon>Verrucalvaceae</taxon>
        <taxon>Aphanomyces</taxon>
    </lineage>
</organism>
<evidence type="ECO:0000256" key="1">
    <source>
        <dbReference type="SAM" id="MobiDB-lite"/>
    </source>
</evidence>
<dbReference type="EMBL" id="VJMI01021366">
    <property type="protein sequence ID" value="KAF0701903.1"/>
    <property type="molecule type" value="Genomic_DNA"/>
</dbReference>